<feature type="non-terminal residue" evidence="1">
    <location>
        <position position="1"/>
    </location>
</feature>
<proteinExistence type="predicted"/>
<keyword evidence="2" id="KW-1185">Reference proteome</keyword>
<comment type="caution">
    <text evidence="1">The sequence shown here is derived from an EMBL/GenBank/DDBJ whole genome shotgun (WGS) entry which is preliminary data.</text>
</comment>
<protein>
    <submittedName>
        <fullName evidence="1">Uncharacterized protein</fullName>
    </submittedName>
</protein>
<sequence>MCVGVCGAISFAPLVYISPPAVTECGPFPNRDGMSMLHPSVHRSRSFIQFLTIYLRNRRMLLY</sequence>
<dbReference type="Proteomes" id="UP000724874">
    <property type="component" value="Unassembled WGS sequence"/>
</dbReference>
<dbReference type="EMBL" id="JADNYJ010000023">
    <property type="protein sequence ID" value="KAF8905234.1"/>
    <property type="molecule type" value="Genomic_DNA"/>
</dbReference>
<dbReference type="AlphaFoldDB" id="A0A9P5TQE8"/>
<organism evidence="1 2">
    <name type="scientific">Gymnopilus junonius</name>
    <name type="common">Spectacular rustgill mushroom</name>
    <name type="synonym">Gymnopilus spectabilis subsp. junonius</name>
    <dbReference type="NCBI Taxonomy" id="109634"/>
    <lineage>
        <taxon>Eukaryota</taxon>
        <taxon>Fungi</taxon>
        <taxon>Dikarya</taxon>
        <taxon>Basidiomycota</taxon>
        <taxon>Agaricomycotina</taxon>
        <taxon>Agaricomycetes</taxon>
        <taxon>Agaricomycetidae</taxon>
        <taxon>Agaricales</taxon>
        <taxon>Agaricineae</taxon>
        <taxon>Hymenogastraceae</taxon>
        <taxon>Gymnopilus</taxon>
    </lineage>
</organism>
<reference evidence="1" key="1">
    <citation type="submission" date="2020-11" db="EMBL/GenBank/DDBJ databases">
        <authorList>
            <consortium name="DOE Joint Genome Institute"/>
            <person name="Ahrendt S."/>
            <person name="Riley R."/>
            <person name="Andreopoulos W."/>
            <person name="LaButti K."/>
            <person name="Pangilinan J."/>
            <person name="Ruiz-duenas F.J."/>
            <person name="Barrasa J.M."/>
            <person name="Sanchez-Garcia M."/>
            <person name="Camarero S."/>
            <person name="Miyauchi S."/>
            <person name="Serrano A."/>
            <person name="Linde D."/>
            <person name="Babiker R."/>
            <person name="Drula E."/>
            <person name="Ayuso-Fernandez I."/>
            <person name="Pacheco R."/>
            <person name="Padilla G."/>
            <person name="Ferreira P."/>
            <person name="Barriuso J."/>
            <person name="Kellner H."/>
            <person name="Castanera R."/>
            <person name="Alfaro M."/>
            <person name="Ramirez L."/>
            <person name="Pisabarro A.G."/>
            <person name="Kuo A."/>
            <person name="Tritt A."/>
            <person name="Lipzen A."/>
            <person name="He G."/>
            <person name="Yan M."/>
            <person name="Ng V."/>
            <person name="Cullen D."/>
            <person name="Martin F."/>
            <person name="Rosso M.-N."/>
            <person name="Henrissat B."/>
            <person name="Hibbett D."/>
            <person name="Martinez A.T."/>
            <person name="Grigoriev I.V."/>
        </authorList>
    </citation>
    <scope>NUCLEOTIDE SEQUENCE</scope>
    <source>
        <strain evidence="1">AH 44721</strain>
    </source>
</reference>
<evidence type="ECO:0000313" key="1">
    <source>
        <dbReference type="EMBL" id="KAF8905234.1"/>
    </source>
</evidence>
<evidence type="ECO:0000313" key="2">
    <source>
        <dbReference type="Proteomes" id="UP000724874"/>
    </source>
</evidence>
<name>A0A9P5TQE8_GYMJU</name>
<accession>A0A9P5TQE8</accession>
<gene>
    <name evidence="1" type="ORF">CPB84DRAFT_1771975</name>
</gene>